<reference evidence="3" key="1">
    <citation type="submission" date="2016-04" db="EMBL/GenBank/DDBJ databases">
        <authorList>
            <person name="Nguyen H.D."/>
            <person name="Kesanakurti P."/>
            <person name="Cullis J."/>
            <person name="Levesque C.A."/>
            <person name="Hambleton S."/>
        </authorList>
    </citation>
    <scope>NUCLEOTIDE SEQUENCE</scope>
    <source>
        <strain evidence="3">DAOMC 238032</strain>
    </source>
</reference>
<dbReference type="PANTHER" id="PTHR36986">
    <property type="entry name" value="UPF0643 PROTEIN PB2B2.08"/>
    <property type="match status" value="1"/>
</dbReference>
<comment type="caution">
    <text evidence="3">The sequence shown here is derived from an EMBL/GenBank/DDBJ whole genome shotgun (WGS) entry which is preliminary data.</text>
</comment>
<evidence type="ECO:0000313" key="5">
    <source>
        <dbReference type="Proteomes" id="UP000836402"/>
    </source>
</evidence>
<organism evidence="3 4">
    <name type="scientific">Tilletia caries</name>
    <name type="common">wheat bunt fungus</name>
    <dbReference type="NCBI Taxonomy" id="13290"/>
    <lineage>
        <taxon>Eukaryota</taxon>
        <taxon>Fungi</taxon>
        <taxon>Dikarya</taxon>
        <taxon>Basidiomycota</taxon>
        <taxon>Ustilaginomycotina</taxon>
        <taxon>Exobasidiomycetes</taxon>
        <taxon>Tilletiales</taxon>
        <taxon>Tilletiaceae</taxon>
        <taxon>Tilletia</taxon>
    </lineage>
</organism>
<dbReference type="EMBL" id="LWDD02002599">
    <property type="protein sequence ID" value="KAE8240553.1"/>
    <property type="molecule type" value="Genomic_DNA"/>
</dbReference>
<evidence type="ECO:0000256" key="1">
    <source>
        <dbReference type="SAM" id="MobiDB-lite"/>
    </source>
</evidence>
<dbReference type="EMBL" id="CAJHJG010001181">
    <property type="protein sequence ID" value="CAD6910023.1"/>
    <property type="molecule type" value="Genomic_DNA"/>
</dbReference>
<keyword evidence="5" id="KW-1185">Reference proteome</keyword>
<name>A0A177U5J7_9BASI</name>
<accession>A0A177U5J7</accession>
<reference evidence="3" key="2">
    <citation type="journal article" date="2019" name="IMA Fungus">
        <title>Genome sequencing and comparison of five Tilletia species to identify candidate genes for the detection of regulated species infecting wheat.</title>
        <authorList>
            <person name="Nguyen H.D.T."/>
            <person name="Sultana T."/>
            <person name="Kesanakurti P."/>
            <person name="Hambleton S."/>
        </authorList>
    </citation>
    <scope>NUCLEOTIDE SEQUENCE</scope>
    <source>
        <strain evidence="3">DAOMC 238032</strain>
    </source>
</reference>
<sequence length="406" mass="43688">MSGTRDATNALRRSTADEASRGRTMRRTSDGARSRRTHFTINPAAVSSNASTSHPSPATVTSIATPQSGRFAFAVPAAEFTEDIGMLAASVAASLASTSASSSSPYTQAQTSKQLAAATASALATLGFEAPVRNATFETLLPINSSLPDDYAPAFDEMRTASIKGDPTKLALDYIMLDHGNTRLPYTNSKLPTIDDGSFQLWNSLQDFRAVTEDYAAGYVKTTRQGQKTAGSSTPVAVAPHPLPDGVASDQGPPPQCPAFASSRSAKSLAAIQTVRRVFNWASLPDLPLDLEQTWYGVAFRSARREGSESTNLYEADRRAHEEAVASGGLLMYWYGAPHQVTGENLATCVWTSRQDAIQASNLPYHAEAAAHSLPAFRVFDLTRYAVRKVRGETKLRIDTWTEDDE</sequence>
<protein>
    <submittedName>
        <fullName evidence="3">Uncharacterized protein</fullName>
    </submittedName>
</protein>
<feature type="region of interest" description="Disordered" evidence="1">
    <location>
        <begin position="1"/>
        <end position="62"/>
    </location>
</feature>
<proteinExistence type="predicted"/>
<evidence type="ECO:0000313" key="3">
    <source>
        <dbReference type="EMBL" id="KAE8240553.1"/>
    </source>
</evidence>
<dbReference type="Proteomes" id="UP000836402">
    <property type="component" value="Unassembled WGS sequence"/>
</dbReference>
<reference evidence="2" key="3">
    <citation type="submission" date="2020-10" db="EMBL/GenBank/DDBJ databases">
        <authorList>
            <person name="Sedaghatjoo S."/>
        </authorList>
    </citation>
    <scope>NUCLEOTIDE SEQUENCE</scope>
    <source>
        <strain evidence="2">AZH3</strain>
    </source>
</reference>
<evidence type="ECO:0000313" key="2">
    <source>
        <dbReference type="EMBL" id="CAD6910023.1"/>
    </source>
</evidence>
<feature type="compositionally biased region" description="Polar residues" evidence="1">
    <location>
        <begin position="45"/>
        <end position="62"/>
    </location>
</feature>
<dbReference type="PANTHER" id="PTHR36986:SF1">
    <property type="entry name" value="UPF0643 PROTEIN PB2B2.08"/>
    <property type="match status" value="1"/>
</dbReference>
<dbReference type="Proteomes" id="UP000077671">
    <property type="component" value="Unassembled WGS sequence"/>
</dbReference>
<feature type="compositionally biased region" description="Basic and acidic residues" evidence="1">
    <location>
        <begin position="14"/>
        <end position="33"/>
    </location>
</feature>
<dbReference type="AlphaFoldDB" id="A0A177U5J7"/>
<evidence type="ECO:0000313" key="4">
    <source>
        <dbReference type="Proteomes" id="UP000077671"/>
    </source>
</evidence>
<gene>
    <name evidence="3" type="ORF">A4X03_0g8490</name>
    <name evidence="2" type="ORF">JKIAZH3_G8822</name>
</gene>